<evidence type="ECO:0000313" key="3">
    <source>
        <dbReference type="Proteomes" id="UP001148838"/>
    </source>
</evidence>
<feature type="region of interest" description="Disordered" evidence="1">
    <location>
        <begin position="412"/>
        <end position="508"/>
    </location>
</feature>
<proteinExistence type="predicted"/>
<feature type="compositionally biased region" description="Acidic residues" evidence="1">
    <location>
        <begin position="448"/>
        <end position="457"/>
    </location>
</feature>
<evidence type="ECO:0000313" key="2">
    <source>
        <dbReference type="EMBL" id="KAJ4438385.1"/>
    </source>
</evidence>
<keyword evidence="3" id="KW-1185">Reference proteome</keyword>
<dbReference type="EMBL" id="JAJSOF020000019">
    <property type="protein sequence ID" value="KAJ4438385.1"/>
    <property type="molecule type" value="Genomic_DNA"/>
</dbReference>
<comment type="caution">
    <text evidence="2">The sequence shown here is derived from an EMBL/GenBank/DDBJ whole genome shotgun (WGS) entry which is preliminary data.</text>
</comment>
<evidence type="ECO:0000256" key="1">
    <source>
        <dbReference type="SAM" id="MobiDB-lite"/>
    </source>
</evidence>
<organism evidence="2 3">
    <name type="scientific">Periplaneta americana</name>
    <name type="common">American cockroach</name>
    <name type="synonym">Blatta americana</name>
    <dbReference type="NCBI Taxonomy" id="6978"/>
    <lineage>
        <taxon>Eukaryota</taxon>
        <taxon>Metazoa</taxon>
        <taxon>Ecdysozoa</taxon>
        <taxon>Arthropoda</taxon>
        <taxon>Hexapoda</taxon>
        <taxon>Insecta</taxon>
        <taxon>Pterygota</taxon>
        <taxon>Neoptera</taxon>
        <taxon>Polyneoptera</taxon>
        <taxon>Dictyoptera</taxon>
        <taxon>Blattodea</taxon>
        <taxon>Blattoidea</taxon>
        <taxon>Blattidae</taxon>
        <taxon>Blattinae</taxon>
        <taxon>Periplaneta</taxon>
    </lineage>
</organism>
<name>A0ABQ8SW06_PERAM</name>
<feature type="compositionally biased region" description="Basic residues" evidence="1">
    <location>
        <begin position="499"/>
        <end position="508"/>
    </location>
</feature>
<feature type="compositionally biased region" description="Low complexity" evidence="1">
    <location>
        <begin position="488"/>
        <end position="498"/>
    </location>
</feature>
<reference evidence="2 3" key="1">
    <citation type="journal article" date="2022" name="Allergy">
        <title>Genome assembly and annotation of Periplaneta americana reveal a comprehensive cockroach allergen profile.</title>
        <authorList>
            <person name="Wang L."/>
            <person name="Xiong Q."/>
            <person name="Saelim N."/>
            <person name="Wang L."/>
            <person name="Nong W."/>
            <person name="Wan A.T."/>
            <person name="Shi M."/>
            <person name="Liu X."/>
            <person name="Cao Q."/>
            <person name="Hui J.H.L."/>
            <person name="Sookrung N."/>
            <person name="Leung T.F."/>
            <person name="Tungtrongchitr A."/>
            <person name="Tsui S.K.W."/>
        </authorList>
    </citation>
    <scope>NUCLEOTIDE SEQUENCE [LARGE SCALE GENOMIC DNA]</scope>
    <source>
        <strain evidence="2">PWHHKU_190912</strain>
    </source>
</reference>
<gene>
    <name evidence="2" type="ORF">ANN_14330</name>
</gene>
<protein>
    <submittedName>
        <fullName evidence="2">Uncharacterized protein</fullName>
    </submittedName>
</protein>
<feature type="compositionally biased region" description="Pro residues" evidence="1">
    <location>
        <begin position="420"/>
        <end position="439"/>
    </location>
</feature>
<accession>A0ABQ8SW06</accession>
<dbReference type="Proteomes" id="UP001148838">
    <property type="component" value="Unassembled WGS sequence"/>
</dbReference>
<sequence length="508" mass="56653">MCRTCNTFGESRNVYRVLVGRPDLRVVGYDCRNWINLAQDRDRWRAYVRVGSLKAFTSITSLASIPDSVPSHSFQRPSGWTLRRIWAIRGPNTSGGLRLRNSVPHTRGGRRFDQVITERGEEERLVFAVRMARRCHLLFDDKACEGRQKKRREWRKLHNAELHALYSSPDTIRNIKSRRLRWAGHVARMGESKNAYRVLVARPEVKRPLGRPRRRWEDNIKMDLREVGYYDRDWINLAQNRDRWRAYVRAAMNLRVPKAICKRVYEGVAPDAKSIRLWFNKLLTTGSVLKQSGGARRSVTEEKVEEIRARFPRSPSAGGTTDFYSLHQHPHNPAAGVSLVAGGAFPTVPPPAPPPGYLPPLLGYPPPPPPPPPHPVTTAEALITADKLLLSQSGAKHGSAFGLATSTSPDFTPGPLSLAIPPPPAAKVSPPPRRSPSPTPNARASSDDASDAGEDASDVVRSAFQQVRPHGGGPERRRSPAKSPEPRPATLLTTATRPAAHKTVWRPY</sequence>